<dbReference type="PANTHER" id="PTHR30591:SF1">
    <property type="entry name" value="RECBCD ENZYME SUBUNIT RECC"/>
    <property type="match status" value="1"/>
</dbReference>
<dbReference type="Gene3D" id="1.10.10.990">
    <property type="match status" value="1"/>
</dbReference>
<evidence type="ECO:0000259" key="11">
    <source>
        <dbReference type="Pfam" id="PF17946"/>
    </source>
</evidence>
<dbReference type="Gene3D" id="1.10.10.160">
    <property type="match status" value="1"/>
</dbReference>
<dbReference type="AlphaFoldDB" id="A0A5P9Q995"/>
<evidence type="ECO:0000313" key="13">
    <source>
        <dbReference type="Proteomes" id="UP000326702"/>
    </source>
</evidence>
<evidence type="ECO:0000256" key="7">
    <source>
        <dbReference type="ARBA" id="ARBA00022840"/>
    </source>
</evidence>
<dbReference type="NCBIfam" id="TIGR01450">
    <property type="entry name" value="recC"/>
    <property type="match status" value="1"/>
</dbReference>
<accession>A0A5P9Q995</accession>
<keyword evidence="8 10" id="KW-0238">DNA-binding</keyword>
<dbReference type="GO" id="GO:0009338">
    <property type="term" value="C:exodeoxyribonuclease V complex"/>
    <property type="evidence" value="ECO:0007669"/>
    <property type="project" value="InterPro"/>
</dbReference>
<comment type="miscellaneous">
    <text evidence="10">In the RecBCD complex, RecB has a slow 3'-5' helicase, an exonuclease activity and loads RecA onto ssDNA, RecD has a fast 5'-3' helicase activity, while RecC stimulates the ATPase and processivity of the RecB helicase and contributes to recognition of the Chi site.</text>
</comment>
<dbReference type="InterPro" id="IPR011335">
    <property type="entry name" value="Restrct_endonuc-II-like"/>
</dbReference>
<evidence type="ECO:0000256" key="2">
    <source>
        <dbReference type="ARBA" id="ARBA00022741"/>
    </source>
</evidence>
<keyword evidence="4 10" id="KW-0378">Hydrolase</keyword>
<dbReference type="Pfam" id="PF17946">
    <property type="entry name" value="RecC_C"/>
    <property type="match status" value="1"/>
</dbReference>
<evidence type="ECO:0000256" key="1">
    <source>
        <dbReference type="ARBA" id="ARBA00022722"/>
    </source>
</evidence>
<dbReference type="Proteomes" id="UP000326702">
    <property type="component" value="Chromosome"/>
</dbReference>
<keyword evidence="13" id="KW-1185">Reference proteome</keyword>
<evidence type="ECO:0000256" key="10">
    <source>
        <dbReference type="HAMAP-Rule" id="MF_01486"/>
    </source>
</evidence>
<evidence type="ECO:0000313" key="12">
    <source>
        <dbReference type="EMBL" id="QFU96985.1"/>
    </source>
</evidence>
<dbReference type="GO" id="GO:0003677">
    <property type="term" value="F:DNA binding"/>
    <property type="evidence" value="ECO:0007669"/>
    <property type="project" value="UniProtKB-UniRule"/>
</dbReference>
<dbReference type="GO" id="GO:0008854">
    <property type="term" value="F:exodeoxyribonuclease V activity"/>
    <property type="evidence" value="ECO:0007669"/>
    <property type="project" value="InterPro"/>
</dbReference>
<comment type="subunit">
    <text evidence="10">Heterotrimer of RecB, RecC and RecD. All subunits contribute to DNA-binding.</text>
</comment>
<keyword evidence="1 10" id="KW-0540">Nuclease</keyword>
<dbReference type="PIRSF" id="PIRSF000980">
    <property type="entry name" value="RecC"/>
    <property type="match status" value="1"/>
</dbReference>
<keyword evidence="9 10" id="KW-0234">DNA repair</keyword>
<dbReference type="InterPro" id="IPR013986">
    <property type="entry name" value="DExx_box_DNA_helicase_dom_sf"/>
</dbReference>
<reference evidence="12 13" key="1">
    <citation type="submission" date="2019-10" db="EMBL/GenBank/DDBJ databases">
        <title>Genome sequence of Luteimicrobium xylanilyticum HY-24.</title>
        <authorList>
            <person name="Kim D.Y."/>
            <person name="Park H.-Y."/>
        </authorList>
    </citation>
    <scope>NUCLEOTIDE SEQUENCE [LARGE SCALE GENOMIC DNA]</scope>
    <source>
        <strain evidence="12 13">HY-24</strain>
    </source>
</reference>
<protein>
    <recommendedName>
        <fullName evidence="10">RecBCD enzyme subunit RecC</fullName>
    </recommendedName>
    <alternativeName>
        <fullName evidence="10">Exonuclease V subunit RecC</fullName>
        <shortName evidence="10">ExoV subunit RecC</shortName>
    </alternativeName>
    <alternativeName>
        <fullName evidence="10">Helicase/nuclease RecBCD subunit RecC</fullName>
    </alternativeName>
</protein>
<keyword evidence="6 10" id="KW-0269">Exonuclease</keyword>
<dbReference type="GO" id="GO:0005524">
    <property type="term" value="F:ATP binding"/>
    <property type="evidence" value="ECO:0007669"/>
    <property type="project" value="UniProtKB-UniRule"/>
</dbReference>
<comment type="similarity">
    <text evidence="10">Belongs to the RecC family.</text>
</comment>
<dbReference type="PANTHER" id="PTHR30591">
    <property type="entry name" value="RECBCD ENZYME SUBUNIT RECC"/>
    <property type="match status" value="1"/>
</dbReference>
<keyword evidence="5 10" id="KW-0347">Helicase</keyword>
<proteinExistence type="inferred from homology"/>
<dbReference type="EMBL" id="CP045529">
    <property type="protein sequence ID" value="QFU96985.1"/>
    <property type="molecule type" value="Genomic_DNA"/>
</dbReference>
<dbReference type="Gene3D" id="3.40.50.10930">
    <property type="match status" value="1"/>
</dbReference>
<keyword evidence="7 10" id="KW-0067">ATP-binding</keyword>
<dbReference type="SUPFAM" id="SSF52540">
    <property type="entry name" value="P-loop containing nucleoside triphosphate hydrolases"/>
    <property type="match status" value="2"/>
</dbReference>
<evidence type="ECO:0000256" key="3">
    <source>
        <dbReference type="ARBA" id="ARBA00022763"/>
    </source>
</evidence>
<gene>
    <name evidence="10 12" type="primary">recC</name>
    <name evidence="12" type="ORF">KDY119_00478</name>
</gene>
<dbReference type="GO" id="GO:0000724">
    <property type="term" value="P:double-strand break repair via homologous recombination"/>
    <property type="evidence" value="ECO:0007669"/>
    <property type="project" value="UniProtKB-UniRule"/>
</dbReference>
<keyword evidence="3 10" id="KW-0227">DNA damage</keyword>
<evidence type="ECO:0000256" key="4">
    <source>
        <dbReference type="ARBA" id="ARBA00022801"/>
    </source>
</evidence>
<name>A0A5P9Q995_9MICO</name>
<evidence type="ECO:0000256" key="9">
    <source>
        <dbReference type="ARBA" id="ARBA00023204"/>
    </source>
</evidence>
<dbReference type="KEGG" id="lxl:KDY119_00478"/>
<dbReference type="SUPFAM" id="SSF52980">
    <property type="entry name" value="Restriction endonuclease-like"/>
    <property type="match status" value="1"/>
</dbReference>
<dbReference type="GO" id="GO:0003678">
    <property type="term" value="F:DNA helicase activity"/>
    <property type="evidence" value="ECO:0007669"/>
    <property type="project" value="UniProtKB-UniRule"/>
</dbReference>
<keyword evidence="2 10" id="KW-0547">Nucleotide-binding</keyword>
<sequence>MAGSGVHTSAVAATVRDMTTTAQPPALFEVPRTGRLFVHTSERADVLVGELAAVLAADPPADPFAAEVVAVPTRGVERWVAQRLSHRLGALGIGVGGEAGVCANVVFDSPSRVLHRVVATASGIDPDADPWDRERLAWHVLRVVDAAVAAGEAWAAPLARFLTDPPGQAASDGVREARRMRLAQRVAALFAAYGSQRPSLVTSWADGTDDDGAGGPLPPDLAWQPPLWRAVREAAGVPSPAERLASATAVLRDDPDAVDLPARLSVFGPTRLPESELDVLDALGAHREVHLWLPHPSPALWRRATGGVDGDGPGGARPAPRRADVAVSARHPLLGSLGRDATELSLRLAARGVEARHHPAPTPPETVLGALQASLRADERPDPGSRLVAPDDDRTIQVHACHGRSRQVEVLREAVVGLLADDPTLQPRDVVVLCPDVEAFAPLVNATFGATFDRDTTDDADPHPGRTLRVRIADRAPARTNPMLRVVSDLLTLAGSRVTASAVVDLAGLEAVRRRFGFDDDALERLRAWTLASGVRWGEDAARRSRFGVRVGQGTWAAAMDRLLLGVAMSDDDYRHLDATLPLDDVGSTEVDLAGRFAELVDRLTGLLAELEGTRPATAWFDTLDRALVLLADTAPADQWQRVEARGVLADARAAASTAASPDGGALLRLPDVVALLERRLAGRPTRAGFRTGALTVCSLEPMRAVPHRVVCLLGLDDTAFPRVGAVSGDDALARDPLVGERDRRSEDRQLFLDAVLAATDHLVVVHSGADERTGRPLPPAVPVGELLDSVDECVVFPGGPGGAPRDARAALVVHHPLQTVDERNFVPGALGRRGPFSFDDLERRAAFVGRRERVGRRPLLDSPLSPVLDDDATVGLEGTTGLVPTLEHPAKAFVRGRLGVSLPRDEDDLEDRLPLELDSLDGWAAGDRILAAVLDGGDLDVAASAERLRGRMPPGRLGSAALQGITDNVAAVAAESAPFVRVPAATLDVTVSLPDGRTVTGTVPGIRRGGEHAGHSGTVVRALYSRLAAKHRLRAWVQLLALVAGGAPVTSAVTIGRGQGRRPSAVARRLVAPSRDEARELLAGLVAVRDLALREPLPLPVDQAERYASRRADGEEPGVILRDLDDRMVADRRFRGPDAFEALAWGDGWRLSAVAGLPSDDERGLVPGEPTRFGVLARAVWDPLLAHERAEGSA</sequence>
<dbReference type="HAMAP" id="MF_01486">
    <property type="entry name" value="RecC"/>
    <property type="match status" value="1"/>
</dbReference>
<dbReference type="InterPro" id="IPR006697">
    <property type="entry name" value="RecC"/>
</dbReference>
<comment type="function">
    <text evidence="10">A helicase/nuclease that prepares dsDNA breaks (DSB) for recombinational DNA repair. Binds to DSBs and unwinds DNA via a highly rapid and processive ATP-dependent bidirectional helicase activity. Unwinds dsDNA until it encounters a Chi (crossover hotspot instigator) sequence from the 3' direction. Cuts ssDNA a few nucleotides 3' to the Chi site. The properties and activities of the enzyme are changed at Chi. The Chi-altered holoenzyme produces a long 3'-ssDNA overhang and facilitates RecA-binding to the ssDNA for homologous DNA recombination and repair. Holoenzyme degrades any linearized DNA that is unable to undergo homologous recombination. In the holoenzyme this subunit recognizes the wild-type Chi sequence, and when added to isolated RecB increases its ATP-dependent helicase processivity.</text>
</comment>
<evidence type="ECO:0000256" key="5">
    <source>
        <dbReference type="ARBA" id="ARBA00022806"/>
    </source>
</evidence>
<dbReference type="Pfam" id="PF04257">
    <property type="entry name" value="Exonuc_V_gamma"/>
    <property type="match status" value="1"/>
</dbReference>
<evidence type="ECO:0000256" key="8">
    <source>
        <dbReference type="ARBA" id="ARBA00023125"/>
    </source>
</evidence>
<dbReference type="Gene3D" id="3.40.50.300">
    <property type="entry name" value="P-loop containing nucleotide triphosphate hydrolases"/>
    <property type="match status" value="2"/>
</dbReference>
<feature type="domain" description="RecC C-terminal" evidence="11">
    <location>
        <begin position="883"/>
        <end position="1112"/>
    </location>
</feature>
<dbReference type="InterPro" id="IPR027417">
    <property type="entry name" value="P-loop_NTPase"/>
</dbReference>
<evidence type="ECO:0000256" key="6">
    <source>
        <dbReference type="ARBA" id="ARBA00022839"/>
    </source>
</evidence>
<dbReference type="InterPro" id="IPR041500">
    <property type="entry name" value="RecC_C"/>
</dbReference>
<organism evidence="12 13">
    <name type="scientific">Luteimicrobium xylanilyticum</name>
    <dbReference type="NCBI Taxonomy" id="1133546"/>
    <lineage>
        <taxon>Bacteria</taxon>
        <taxon>Bacillati</taxon>
        <taxon>Actinomycetota</taxon>
        <taxon>Actinomycetes</taxon>
        <taxon>Micrococcales</taxon>
        <taxon>Luteimicrobium</taxon>
    </lineage>
</organism>